<comment type="caution">
    <text evidence="2">The sequence shown here is derived from an EMBL/GenBank/DDBJ whole genome shotgun (WGS) entry which is preliminary data.</text>
</comment>
<accession>A0A9W8NKB8</accession>
<protein>
    <submittedName>
        <fullName evidence="2">Uncharacterized protein</fullName>
    </submittedName>
</protein>
<dbReference type="EMBL" id="JANPWZ010000174">
    <property type="protein sequence ID" value="KAJ3578746.1"/>
    <property type="molecule type" value="Genomic_DNA"/>
</dbReference>
<organism evidence="2 3">
    <name type="scientific">Xylaria arbuscula</name>
    <dbReference type="NCBI Taxonomy" id="114810"/>
    <lineage>
        <taxon>Eukaryota</taxon>
        <taxon>Fungi</taxon>
        <taxon>Dikarya</taxon>
        <taxon>Ascomycota</taxon>
        <taxon>Pezizomycotina</taxon>
        <taxon>Sordariomycetes</taxon>
        <taxon>Xylariomycetidae</taxon>
        <taxon>Xylariales</taxon>
        <taxon>Xylariaceae</taxon>
        <taxon>Xylaria</taxon>
    </lineage>
</organism>
<sequence length="125" mass="13736">MPPLSRGPTPLLRNNESQISVAVGPTWEEKGKEVDRTSLGGDGDAPYESTSSHTTDEDAQRIGSPVPVPVPISEPEPKLEPEPSELNMRPQLKSSKSSLHQRLRQLWSPKTRSNSSDKAELVHYA</sequence>
<evidence type="ECO:0000313" key="3">
    <source>
        <dbReference type="Proteomes" id="UP001148614"/>
    </source>
</evidence>
<keyword evidence="3" id="KW-1185">Reference proteome</keyword>
<feature type="region of interest" description="Disordered" evidence="1">
    <location>
        <begin position="1"/>
        <end position="125"/>
    </location>
</feature>
<feature type="compositionally biased region" description="Basic and acidic residues" evidence="1">
    <location>
        <begin position="115"/>
        <end position="125"/>
    </location>
</feature>
<proteinExistence type="predicted"/>
<feature type="compositionally biased region" description="Basic and acidic residues" evidence="1">
    <location>
        <begin position="27"/>
        <end position="36"/>
    </location>
</feature>
<evidence type="ECO:0000313" key="2">
    <source>
        <dbReference type="EMBL" id="KAJ3578746.1"/>
    </source>
</evidence>
<evidence type="ECO:0000256" key="1">
    <source>
        <dbReference type="SAM" id="MobiDB-lite"/>
    </source>
</evidence>
<name>A0A9W8NKB8_9PEZI</name>
<reference evidence="2" key="1">
    <citation type="submission" date="2022-07" db="EMBL/GenBank/DDBJ databases">
        <title>Genome Sequence of Xylaria arbuscula.</title>
        <authorList>
            <person name="Buettner E."/>
        </authorList>
    </citation>
    <scope>NUCLEOTIDE SEQUENCE</scope>
    <source>
        <strain evidence="2">VT107</strain>
    </source>
</reference>
<gene>
    <name evidence="2" type="ORF">NPX13_g1812</name>
</gene>
<dbReference type="AlphaFoldDB" id="A0A9W8NKB8"/>
<dbReference type="Proteomes" id="UP001148614">
    <property type="component" value="Unassembled WGS sequence"/>
</dbReference>